<evidence type="ECO:0000313" key="2">
    <source>
        <dbReference type="Proteomes" id="UP000811609"/>
    </source>
</evidence>
<sequence length="109" mass="12718">MFCSVWDTSYLCSTATIYQVIEILKYSSTAARKKLGFMIRMRQGGMEVLRRYPKTKQLLGPNFGQIKKMDARVVMKKVRTIHIFCWSSELDDDFFLSLLPLFASGFDDW</sequence>
<organism evidence="1 2">
    <name type="scientific">Carya illinoinensis</name>
    <name type="common">Pecan</name>
    <dbReference type="NCBI Taxonomy" id="32201"/>
    <lineage>
        <taxon>Eukaryota</taxon>
        <taxon>Viridiplantae</taxon>
        <taxon>Streptophyta</taxon>
        <taxon>Embryophyta</taxon>
        <taxon>Tracheophyta</taxon>
        <taxon>Spermatophyta</taxon>
        <taxon>Magnoliopsida</taxon>
        <taxon>eudicotyledons</taxon>
        <taxon>Gunneridae</taxon>
        <taxon>Pentapetalae</taxon>
        <taxon>rosids</taxon>
        <taxon>fabids</taxon>
        <taxon>Fagales</taxon>
        <taxon>Juglandaceae</taxon>
        <taxon>Carya</taxon>
    </lineage>
</organism>
<dbReference type="Proteomes" id="UP000811609">
    <property type="component" value="Chromosome 4"/>
</dbReference>
<dbReference type="AlphaFoldDB" id="A0A8T1QRR2"/>
<gene>
    <name evidence="1" type="ORF">CIPAW_04G077400</name>
</gene>
<name>A0A8T1QRR2_CARIL</name>
<dbReference type="EMBL" id="CM031812">
    <property type="protein sequence ID" value="KAG6657256.1"/>
    <property type="molecule type" value="Genomic_DNA"/>
</dbReference>
<comment type="caution">
    <text evidence="1">The sequence shown here is derived from an EMBL/GenBank/DDBJ whole genome shotgun (WGS) entry which is preliminary data.</text>
</comment>
<protein>
    <submittedName>
        <fullName evidence="1">Uncharacterized protein</fullName>
    </submittedName>
</protein>
<reference evidence="1" key="1">
    <citation type="submission" date="2020-12" db="EMBL/GenBank/DDBJ databases">
        <title>WGS assembly of Carya illinoinensis cv. Pawnee.</title>
        <authorList>
            <person name="Platts A."/>
            <person name="Shu S."/>
            <person name="Wright S."/>
            <person name="Barry K."/>
            <person name="Edger P."/>
            <person name="Pires J.C."/>
            <person name="Schmutz J."/>
        </authorList>
    </citation>
    <scope>NUCLEOTIDE SEQUENCE</scope>
    <source>
        <tissue evidence="1">Leaf</tissue>
    </source>
</reference>
<accession>A0A8T1QRR2</accession>
<proteinExistence type="predicted"/>
<keyword evidence="2" id="KW-1185">Reference proteome</keyword>
<evidence type="ECO:0000313" key="1">
    <source>
        <dbReference type="EMBL" id="KAG6657256.1"/>
    </source>
</evidence>